<evidence type="ECO:0000256" key="1">
    <source>
        <dbReference type="SAM" id="MobiDB-lite"/>
    </source>
</evidence>
<comment type="caution">
    <text evidence="2">The sequence shown here is derived from an EMBL/GenBank/DDBJ whole genome shotgun (WGS) entry which is preliminary data.</text>
</comment>
<dbReference type="AlphaFoldDB" id="A0A7Y4KJ43"/>
<reference evidence="2 3" key="1">
    <citation type="submission" date="2020-05" db="EMBL/GenBank/DDBJ databases">
        <authorList>
            <person name="Whitworth D."/>
        </authorList>
    </citation>
    <scope>NUCLEOTIDE SEQUENCE [LARGE SCALE GENOMIC DNA]</scope>
    <source>
        <strain evidence="2 3">AB043B</strain>
    </source>
</reference>
<feature type="region of interest" description="Disordered" evidence="1">
    <location>
        <begin position="275"/>
        <end position="316"/>
    </location>
</feature>
<keyword evidence="3" id="KW-1185">Reference proteome</keyword>
<gene>
    <name evidence="2" type="ORF">HMI49_15735</name>
</gene>
<name>A0A7Y4KJ43_9BACT</name>
<dbReference type="RefSeq" id="WP_171435684.1">
    <property type="nucleotide sequence ID" value="NZ_JABFJV010000078.1"/>
</dbReference>
<dbReference type="EMBL" id="JABFJV010000078">
    <property type="protein sequence ID" value="NOK34651.1"/>
    <property type="molecule type" value="Genomic_DNA"/>
</dbReference>
<proteinExistence type="predicted"/>
<accession>A0A7Y4KJ43</accession>
<sequence length="316" mass="35249">MYIIRDKATRKVIHINPAPLSQGLEGTDIYYLFDSRTMEVGRGEFPEVPEPFHIDAKGNIVPWTLKEKVEAGLVQLPPHQKLVGDQLVEKTLAEKVASGVITLRPEEKLADDQIVPKSVSEQVAEKLIPLTPTQVLDGESIREMTDAEKVAAGFIKLDKTQKVVGREIVPKSRAELAREKLIQLDPDEKLQGEEVIKLTRRQMLDEGRIQLEQYKQEAIERHTQANLEARRKALPDHELLYAAIGALGQDRVAMYRATVEGFLRPLEQAKAAIQKAKDANTVDAVPMKYEQGSDEPRPSTQASPATPATSASRKKK</sequence>
<organism evidence="2 3">
    <name type="scientific">Corallococcus exercitus</name>
    <dbReference type="NCBI Taxonomy" id="2316736"/>
    <lineage>
        <taxon>Bacteria</taxon>
        <taxon>Pseudomonadati</taxon>
        <taxon>Myxococcota</taxon>
        <taxon>Myxococcia</taxon>
        <taxon>Myxococcales</taxon>
        <taxon>Cystobacterineae</taxon>
        <taxon>Myxococcaceae</taxon>
        <taxon>Corallococcus</taxon>
    </lineage>
</organism>
<protein>
    <submittedName>
        <fullName evidence="2">Uncharacterized protein</fullName>
    </submittedName>
</protein>
<feature type="compositionally biased region" description="Low complexity" evidence="1">
    <location>
        <begin position="298"/>
        <end position="316"/>
    </location>
</feature>
<evidence type="ECO:0000313" key="2">
    <source>
        <dbReference type="EMBL" id="NOK34651.1"/>
    </source>
</evidence>
<evidence type="ECO:0000313" key="3">
    <source>
        <dbReference type="Proteomes" id="UP000563426"/>
    </source>
</evidence>
<dbReference type="Proteomes" id="UP000563426">
    <property type="component" value="Unassembled WGS sequence"/>
</dbReference>